<dbReference type="Pfam" id="PF00486">
    <property type="entry name" value="Trans_reg_C"/>
    <property type="match status" value="1"/>
</dbReference>
<dbReference type="InterPro" id="IPR001867">
    <property type="entry name" value="OmpR/PhoB-type_DNA-bd"/>
</dbReference>
<dbReference type="PANTHER" id="PTHR48111:SF4">
    <property type="entry name" value="DNA-BINDING DUAL TRANSCRIPTIONAL REGULATOR OMPR"/>
    <property type="match status" value="1"/>
</dbReference>
<dbReference type="EMBL" id="AP035881">
    <property type="protein sequence ID" value="BFP45060.1"/>
    <property type="molecule type" value="Genomic_DNA"/>
</dbReference>
<dbReference type="PROSITE" id="PS51755">
    <property type="entry name" value="OMPR_PHOB"/>
    <property type="match status" value="1"/>
</dbReference>
<organism evidence="7">
    <name type="scientific">Kitasatospora sp. CMC57</name>
    <dbReference type="NCBI Taxonomy" id="3231513"/>
    <lineage>
        <taxon>Bacteria</taxon>
        <taxon>Bacillati</taxon>
        <taxon>Actinomycetota</taxon>
        <taxon>Actinomycetes</taxon>
        <taxon>Kitasatosporales</taxon>
        <taxon>Streptomycetaceae</taxon>
        <taxon>Kitasatospora</taxon>
    </lineage>
</organism>
<feature type="DNA-binding region" description="OmpR/PhoB-type" evidence="5">
    <location>
        <begin position="30"/>
        <end position="128"/>
    </location>
</feature>
<dbReference type="SMART" id="SM00862">
    <property type="entry name" value="Trans_reg_C"/>
    <property type="match status" value="1"/>
</dbReference>
<evidence type="ECO:0000256" key="4">
    <source>
        <dbReference type="ARBA" id="ARBA00023163"/>
    </source>
</evidence>
<evidence type="ECO:0000256" key="3">
    <source>
        <dbReference type="ARBA" id="ARBA00023125"/>
    </source>
</evidence>
<dbReference type="GO" id="GO:0032993">
    <property type="term" value="C:protein-DNA complex"/>
    <property type="evidence" value="ECO:0007669"/>
    <property type="project" value="TreeGrafter"/>
</dbReference>
<keyword evidence="2" id="KW-0805">Transcription regulation</keyword>
<dbReference type="GO" id="GO:0005829">
    <property type="term" value="C:cytosol"/>
    <property type="evidence" value="ECO:0007669"/>
    <property type="project" value="TreeGrafter"/>
</dbReference>
<name>A0AB33JWZ0_9ACTN</name>
<dbReference type="GO" id="GO:0000976">
    <property type="term" value="F:transcription cis-regulatory region binding"/>
    <property type="evidence" value="ECO:0007669"/>
    <property type="project" value="TreeGrafter"/>
</dbReference>
<dbReference type="GO" id="GO:0006355">
    <property type="term" value="P:regulation of DNA-templated transcription"/>
    <property type="evidence" value="ECO:0007669"/>
    <property type="project" value="InterPro"/>
</dbReference>
<evidence type="ECO:0000259" key="6">
    <source>
        <dbReference type="PROSITE" id="PS51755"/>
    </source>
</evidence>
<dbReference type="PANTHER" id="PTHR48111">
    <property type="entry name" value="REGULATOR OF RPOS"/>
    <property type="match status" value="1"/>
</dbReference>
<feature type="domain" description="OmpR/PhoB-type" evidence="6">
    <location>
        <begin position="30"/>
        <end position="128"/>
    </location>
</feature>
<evidence type="ECO:0000313" key="7">
    <source>
        <dbReference type="EMBL" id="BFP45060.1"/>
    </source>
</evidence>
<dbReference type="InterPro" id="IPR039420">
    <property type="entry name" value="WalR-like"/>
</dbReference>
<dbReference type="InterPro" id="IPR016032">
    <property type="entry name" value="Sig_transdc_resp-reg_C-effctor"/>
</dbReference>
<dbReference type="CDD" id="cd00383">
    <property type="entry name" value="trans_reg_C"/>
    <property type="match status" value="1"/>
</dbReference>
<reference evidence="7" key="1">
    <citation type="submission" date="2024-07" db="EMBL/GenBank/DDBJ databases">
        <title>Complete genome sequences of cellulolytic bacteria, Kitasatospora sp. CMC57 and Streptomyces sp. CMC78, isolated from Japanese agricultural soil.</title>
        <authorList>
            <person name="Hashimoto T."/>
            <person name="Ito M."/>
            <person name="Iwamoto M."/>
            <person name="Fukahori D."/>
            <person name="Shoda T."/>
            <person name="Sakoda M."/>
            <person name="Morohoshi T."/>
            <person name="Mitsuboshi M."/>
            <person name="Nishizawa T."/>
        </authorList>
    </citation>
    <scope>NUCLEOTIDE SEQUENCE</scope>
    <source>
        <strain evidence="7">CMC57</strain>
    </source>
</reference>
<evidence type="ECO:0000256" key="5">
    <source>
        <dbReference type="PROSITE-ProRule" id="PRU01091"/>
    </source>
</evidence>
<protein>
    <recommendedName>
        <fullName evidence="6">OmpR/PhoB-type domain-containing protein</fullName>
    </recommendedName>
</protein>
<dbReference type="SUPFAM" id="SSF46894">
    <property type="entry name" value="C-terminal effector domain of the bipartite response regulators"/>
    <property type="match status" value="1"/>
</dbReference>
<dbReference type="Gene3D" id="1.10.10.10">
    <property type="entry name" value="Winged helix-like DNA-binding domain superfamily/Winged helix DNA-binding domain"/>
    <property type="match status" value="1"/>
</dbReference>
<keyword evidence="3 5" id="KW-0238">DNA-binding</keyword>
<dbReference type="AlphaFoldDB" id="A0AB33JWZ0"/>
<dbReference type="GO" id="GO:0000156">
    <property type="term" value="F:phosphorelay response regulator activity"/>
    <property type="evidence" value="ECO:0007669"/>
    <property type="project" value="TreeGrafter"/>
</dbReference>
<accession>A0AB33JWZ0</accession>
<sequence length="137" mass="15272">MSLHYPRVLRIHSAGPTTPGITATAGQPPVPARHRDHGIVVNAEQRTITSGGRPLALTFMEFELLAHLVAHPLRVYSRHQLLATVWSQEAIVSVRTVDVHVARLRRKLGPDRRDLISTVRQIGYRFAPRNAPPATTR</sequence>
<evidence type="ECO:0000256" key="1">
    <source>
        <dbReference type="ARBA" id="ARBA00022553"/>
    </source>
</evidence>
<gene>
    <name evidence="7" type="ORF">KCMC57_14280</name>
</gene>
<dbReference type="InterPro" id="IPR036388">
    <property type="entry name" value="WH-like_DNA-bd_sf"/>
</dbReference>
<keyword evidence="1" id="KW-0597">Phosphoprotein</keyword>
<evidence type="ECO:0000256" key="2">
    <source>
        <dbReference type="ARBA" id="ARBA00023015"/>
    </source>
</evidence>
<proteinExistence type="predicted"/>
<keyword evidence="4" id="KW-0804">Transcription</keyword>